<dbReference type="HOGENOM" id="CLU_026673_3_3_11"/>
<protein>
    <submittedName>
        <fullName evidence="2">Alcohol dehydrogenase zinc-binding domain protein</fullName>
    </submittedName>
</protein>
<dbReference type="OrthoDB" id="3175656at2"/>
<dbReference type="GO" id="GO:0016491">
    <property type="term" value="F:oxidoreductase activity"/>
    <property type="evidence" value="ECO:0007669"/>
    <property type="project" value="InterPro"/>
</dbReference>
<dbReference type="Pfam" id="PF08240">
    <property type="entry name" value="ADH_N"/>
    <property type="match status" value="1"/>
</dbReference>
<dbReference type="SUPFAM" id="SSF51735">
    <property type="entry name" value="NAD(P)-binding Rossmann-fold domains"/>
    <property type="match status" value="1"/>
</dbReference>
<dbReference type="SMART" id="SM00829">
    <property type="entry name" value="PKS_ER"/>
    <property type="match status" value="1"/>
</dbReference>
<proteinExistence type="predicted"/>
<dbReference type="Proteomes" id="UP000000849">
    <property type="component" value="Chromosome"/>
</dbReference>
<dbReference type="RefSeq" id="WP_013116642.1">
    <property type="nucleotide sequence ID" value="NC_014151.1"/>
</dbReference>
<sequence length="335" mass="34362">MPTETPTDRSTGTMTVVAFERYGPPDVLRVVRRPVPVPGPSDLVVAVRSVAVARAEMAFRSADPAFARLASGLLRPRHQVLGGTLAGVVTAAGPDAGAWRVGARVVAQVGMTMGGTAEQVRVPAANVVALPDGLTDDAAVAVVEGGLTALPFVRDHARARPGLRVLVNGAGGAVGASAVQLAVHLGATVTGVCGPSHVDLVADLGAAEVVDRLRTPLERLTGTYDVVLDAVGTSSPRATRHLLAPGGAYLTTVPSLGTVVRTATRRLERGRTAAVAFTGLRPVAQQVADMTVLLGMLRAGDLRPVVDRTYPLVEAAAAHAYVEAGRKAGAVLLHP</sequence>
<dbReference type="InterPro" id="IPR020843">
    <property type="entry name" value="ER"/>
</dbReference>
<organism evidence="2 3">
    <name type="scientific">Cellulomonas flavigena (strain ATCC 482 / DSM 20109 / BCRC 11376 / JCM 18109 / NBRC 3775 / NCIMB 8073 / NRS 134)</name>
    <dbReference type="NCBI Taxonomy" id="446466"/>
    <lineage>
        <taxon>Bacteria</taxon>
        <taxon>Bacillati</taxon>
        <taxon>Actinomycetota</taxon>
        <taxon>Actinomycetes</taxon>
        <taxon>Micrococcales</taxon>
        <taxon>Cellulomonadaceae</taxon>
        <taxon>Cellulomonas</taxon>
    </lineage>
</organism>
<dbReference type="PANTHER" id="PTHR44013:SF1">
    <property type="entry name" value="ZINC-TYPE ALCOHOL DEHYDROGENASE-LIKE PROTEIN C16A3.02C"/>
    <property type="match status" value="1"/>
</dbReference>
<feature type="domain" description="Enoyl reductase (ER)" evidence="1">
    <location>
        <begin position="23"/>
        <end position="333"/>
    </location>
</feature>
<dbReference type="STRING" id="446466.Cfla_1410"/>
<dbReference type="KEGG" id="cfl:Cfla_1410"/>
<dbReference type="InterPro" id="IPR052733">
    <property type="entry name" value="Chloroplast_QOR"/>
</dbReference>
<dbReference type="SUPFAM" id="SSF50129">
    <property type="entry name" value="GroES-like"/>
    <property type="match status" value="1"/>
</dbReference>
<keyword evidence="3" id="KW-1185">Reference proteome</keyword>
<name>D5UCJ4_CELFN</name>
<dbReference type="PANTHER" id="PTHR44013">
    <property type="entry name" value="ZINC-TYPE ALCOHOL DEHYDROGENASE-LIKE PROTEIN C16A3.02C"/>
    <property type="match status" value="1"/>
</dbReference>
<dbReference type="InterPro" id="IPR013154">
    <property type="entry name" value="ADH-like_N"/>
</dbReference>
<dbReference type="Pfam" id="PF13602">
    <property type="entry name" value="ADH_zinc_N_2"/>
    <property type="match status" value="1"/>
</dbReference>
<dbReference type="InterPro" id="IPR011032">
    <property type="entry name" value="GroES-like_sf"/>
</dbReference>
<dbReference type="Gene3D" id="3.40.50.720">
    <property type="entry name" value="NAD(P)-binding Rossmann-like Domain"/>
    <property type="match status" value="1"/>
</dbReference>
<evidence type="ECO:0000259" key="1">
    <source>
        <dbReference type="SMART" id="SM00829"/>
    </source>
</evidence>
<dbReference type="AlphaFoldDB" id="D5UCJ4"/>
<reference evidence="2 3" key="1">
    <citation type="journal article" date="2010" name="Stand. Genomic Sci.">
        <title>Complete genome sequence of Cellulomonas flavigena type strain (134).</title>
        <authorList>
            <person name="Abt B."/>
            <person name="Foster B."/>
            <person name="Lapidus A."/>
            <person name="Clum A."/>
            <person name="Sun H."/>
            <person name="Pukall R."/>
            <person name="Lucas S."/>
            <person name="Glavina Del Rio T."/>
            <person name="Nolan M."/>
            <person name="Tice H."/>
            <person name="Cheng J.F."/>
            <person name="Pitluck S."/>
            <person name="Liolios K."/>
            <person name="Ivanova N."/>
            <person name="Mavromatis K."/>
            <person name="Ovchinnikova G."/>
            <person name="Pati A."/>
            <person name="Goodwin L."/>
            <person name="Chen A."/>
            <person name="Palaniappan K."/>
            <person name="Land M."/>
            <person name="Hauser L."/>
            <person name="Chang Y.J."/>
            <person name="Jeffries C.D."/>
            <person name="Rohde M."/>
            <person name="Goker M."/>
            <person name="Woyke T."/>
            <person name="Bristow J."/>
            <person name="Eisen J.A."/>
            <person name="Markowitz V."/>
            <person name="Hugenholtz P."/>
            <person name="Kyrpides N.C."/>
            <person name="Klenk H.P."/>
        </authorList>
    </citation>
    <scope>NUCLEOTIDE SEQUENCE [LARGE SCALE GENOMIC DNA]</scope>
    <source>
        <strain evidence="3">ATCC 482 / DSM 20109 / BCRC 11376 / JCM 18109 / NBRC 3775 / NCIMB 8073 / NRS 134</strain>
    </source>
</reference>
<dbReference type="Gene3D" id="3.90.180.10">
    <property type="entry name" value="Medium-chain alcohol dehydrogenases, catalytic domain"/>
    <property type="match status" value="1"/>
</dbReference>
<dbReference type="eggNOG" id="COG0604">
    <property type="taxonomic scope" value="Bacteria"/>
</dbReference>
<evidence type="ECO:0000313" key="3">
    <source>
        <dbReference type="Proteomes" id="UP000000849"/>
    </source>
</evidence>
<dbReference type="EMBL" id="CP001964">
    <property type="protein sequence ID" value="ADG74308.1"/>
    <property type="molecule type" value="Genomic_DNA"/>
</dbReference>
<gene>
    <name evidence="2" type="ordered locus">Cfla_1410</name>
</gene>
<accession>D5UCJ4</accession>
<evidence type="ECO:0000313" key="2">
    <source>
        <dbReference type="EMBL" id="ADG74308.1"/>
    </source>
</evidence>
<dbReference type="InterPro" id="IPR036291">
    <property type="entry name" value="NAD(P)-bd_dom_sf"/>
</dbReference>